<sequence length="362" mass="38153">MMRTLCFLTGLLSTVFATTFGAHDKVFHIPSAPQNGSSKAQFTSTATGLGAPKVHPINASSFDWWYFDVVSSDADVFSSVVVTFFTSSQPAFPLLSPSDSIVVARIWVSFANGTLWEATSDGDSATVIADGDASTGTWHGTGFSWAGSPASGYLITIDAPDAGVTGTISFRSVAPGHYPCGPIEAGQTLEVGPHIGWANAVPDATAVVDLLIGGNPFAFVGTGYHDKNWSDQIFTTHVASWYWGHGRVGPYSIVWFDFLDRTGTEFVSAYASKDNKIIAATCAPGSIEVRPTGQNATFPPVLNLGGLGRLEVNVTVLVPLIGLNPAYARSFGSISGSIVPVEGHASKPLIGTALLEQFKLTR</sequence>
<dbReference type="Proteomes" id="UP001222325">
    <property type="component" value="Unassembled WGS sequence"/>
</dbReference>
<organism evidence="4 5">
    <name type="scientific">Mycena belliarum</name>
    <dbReference type="NCBI Taxonomy" id="1033014"/>
    <lineage>
        <taxon>Eukaryota</taxon>
        <taxon>Fungi</taxon>
        <taxon>Dikarya</taxon>
        <taxon>Basidiomycota</taxon>
        <taxon>Agaricomycotina</taxon>
        <taxon>Agaricomycetes</taxon>
        <taxon>Agaricomycetidae</taxon>
        <taxon>Agaricales</taxon>
        <taxon>Marasmiineae</taxon>
        <taxon>Mycenaceae</taxon>
        <taxon>Mycena</taxon>
    </lineage>
</organism>
<keyword evidence="1" id="KW-0732">Signal</keyword>
<evidence type="ECO:0008006" key="6">
    <source>
        <dbReference type="Google" id="ProtNLM"/>
    </source>
</evidence>
<reference evidence="4" key="1">
    <citation type="submission" date="2023-03" db="EMBL/GenBank/DDBJ databases">
        <title>Massive genome expansion in bonnet fungi (Mycena s.s.) driven by repeated elements and novel gene families across ecological guilds.</title>
        <authorList>
            <consortium name="Lawrence Berkeley National Laboratory"/>
            <person name="Harder C.B."/>
            <person name="Miyauchi S."/>
            <person name="Viragh M."/>
            <person name="Kuo A."/>
            <person name="Thoen E."/>
            <person name="Andreopoulos B."/>
            <person name="Lu D."/>
            <person name="Skrede I."/>
            <person name="Drula E."/>
            <person name="Henrissat B."/>
            <person name="Morin E."/>
            <person name="Kohler A."/>
            <person name="Barry K."/>
            <person name="LaButti K."/>
            <person name="Morin E."/>
            <person name="Salamov A."/>
            <person name="Lipzen A."/>
            <person name="Mereny Z."/>
            <person name="Hegedus B."/>
            <person name="Baldrian P."/>
            <person name="Stursova M."/>
            <person name="Weitz H."/>
            <person name="Taylor A."/>
            <person name="Grigoriev I.V."/>
            <person name="Nagy L.G."/>
            <person name="Martin F."/>
            <person name="Kauserud H."/>
        </authorList>
    </citation>
    <scope>NUCLEOTIDE SEQUENCE</scope>
    <source>
        <strain evidence="4">CBHHK173m</strain>
    </source>
</reference>
<evidence type="ECO:0000313" key="4">
    <source>
        <dbReference type="EMBL" id="KAJ7076688.1"/>
    </source>
</evidence>
<feature type="domain" description="AsqO/PenF-like C-terminal" evidence="3">
    <location>
        <begin position="236"/>
        <end position="359"/>
    </location>
</feature>
<evidence type="ECO:0000256" key="1">
    <source>
        <dbReference type="SAM" id="SignalP"/>
    </source>
</evidence>
<keyword evidence="5" id="KW-1185">Reference proteome</keyword>
<feature type="signal peptide" evidence="1">
    <location>
        <begin position="1"/>
        <end position="17"/>
    </location>
</feature>
<accession>A0AAD6XNE5</accession>
<evidence type="ECO:0000259" key="3">
    <source>
        <dbReference type="Pfam" id="PF25581"/>
    </source>
</evidence>
<name>A0AAD6XNE5_9AGAR</name>
<gene>
    <name evidence="4" type="ORF">B0H15DRAFT_941228</name>
</gene>
<dbReference type="AlphaFoldDB" id="A0AAD6XNE5"/>
<feature type="chain" id="PRO_5042150816" description="Hydroxyneurosporene synthase" evidence="1">
    <location>
        <begin position="18"/>
        <end position="362"/>
    </location>
</feature>
<feature type="domain" description="Diels-Alderase N-terminal" evidence="2">
    <location>
        <begin position="26"/>
        <end position="229"/>
    </location>
</feature>
<proteinExistence type="predicted"/>
<dbReference type="EMBL" id="JARJCN010000079">
    <property type="protein sequence ID" value="KAJ7076688.1"/>
    <property type="molecule type" value="Genomic_DNA"/>
</dbReference>
<dbReference type="InterPro" id="IPR056402">
    <property type="entry name" value="DA_N"/>
</dbReference>
<evidence type="ECO:0000259" key="2">
    <source>
        <dbReference type="Pfam" id="PF24137"/>
    </source>
</evidence>
<dbReference type="InterPro" id="IPR057722">
    <property type="entry name" value="AsqO/PenF-like_C"/>
</dbReference>
<protein>
    <recommendedName>
        <fullName evidence="6">Hydroxyneurosporene synthase</fullName>
    </recommendedName>
</protein>
<evidence type="ECO:0000313" key="5">
    <source>
        <dbReference type="Proteomes" id="UP001222325"/>
    </source>
</evidence>
<dbReference type="SUPFAM" id="SSF159245">
    <property type="entry name" value="AttH-like"/>
    <property type="match status" value="1"/>
</dbReference>
<dbReference type="Pfam" id="PF25581">
    <property type="entry name" value="AsqO_C"/>
    <property type="match status" value="1"/>
</dbReference>
<comment type="caution">
    <text evidence="4">The sequence shown here is derived from an EMBL/GenBank/DDBJ whole genome shotgun (WGS) entry which is preliminary data.</text>
</comment>
<dbReference type="Pfam" id="PF24137">
    <property type="entry name" value="DA_N"/>
    <property type="match status" value="1"/>
</dbReference>